<comment type="caution">
    <text evidence="2">The sequence shown here is derived from an EMBL/GenBank/DDBJ whole genome shotgun (WGS) entry which is preliminary data.</text>
</comment>
<name>A0A4Z2J5R7_9TELE</name>
<feature type="chain" id="PRO_5021346420" evidence="1">
    <location>
        <begin position="24"/>
        <end position="132"/>
    </location>
</feature>
<accession>A0A4Z2J5R7</accession>
<dbReference type="Proteomes" id="UP000314294">
    <property type="component" value="Unassembled WGS sequence"/>
</dbReference>
<gene>
    <name evidence="2" type="ORF">EYF80_004379</name>
</gene>
<reference evidence="2 3" key="1">
    <citation type="submission" date="2019-03" db="EMBL/GenBank/DDBJ databases">
        <title>First draft genome of Liparis tanakae, snailfish: a comprehensive survey of snailfish specific genes.</title>
        <authorList>
            <person name="Kim W."/>
            <person name="Song I."/>
            <person name="Jeong J.-H."/>
            <person name="Kim D."/>
            <person name="Kim S."/>
            <person name="Ryu S."/>
            <person name="Song J.Y."/>
            <person name="Lee S.K."/>
        </authorList>
    </citation>
    <scope>NUCLEOTIDE SEQUENCE [LARGE SCALE GENOMIC DNA]</scope>
    <source>
        <tissue evidence="2">Muscle</tissue>
    </source>
</reference>
<dbReference type="AlphaFoldDB" id="A0A4Z2J5R7"/>
<organism evidence="2 3">
    <name type="scientific">Liparis tanakae</name>
    <name type="common">Tanaka's snailfish</name>
    <dbReference type="NCBI Taxonomy" id="230148"/>
    <lineage>
        <taxon>Eukaryota</taxon>
        <taxon>Metazoa</taxon>
        <taxon>Chordata</taxon>
        <taxon>Craniata</taxon>
        <taxon>Vertebrata</taxon>
        <taxon>Euteleostomi</taxon>
        <taxon>Actinopterygii</taxon>
        <taxon>Neopterygii</taxon>
        <taxon>Teleostei</taxon>
        <taxon>Neoteleostei</taxon>
        <taxon>Acanthomorphata</taxon>
        <taxon>Eupercaria</taxon>
        <taxon>Perciformes</taxon>
        <taxon>Cottioidei</taxon>
        <taxon>Cottales</taxon>
        <taxon>Liparidae</taxon>
        <taxon>Liparis</taxon>
    </lineage>
</organism>
<feature type="signal peptide" evidence="1">
    <location>
        <begin position="1"/>
        <end position="23"/>
    </location>
</feature>
<evidence type="ECO:0000313" key="3">
    <source>
        <dbReference type="Proteomes" id="UP000314294"/>
    </source>
</evidence>
<dbReference type="EMBL" id="SRLO01000021">
    <property type="protein sequence ID" value="TNN85357.1"/>
    <property type="molecule type" value="Genomic_DNA"/>
</dbReference>
<keyword evidence="1" id="KW-0732">Signal</keyword>
<keyword evidence="3" id="KW-1185">Reference proteome</keyword>
<proteinExistence type="predicted"/>
<protein>
    <submittedName>
        <fullName evidence="2">Uncharacterized protein</fullName>
    </submittedName>
</protein>
<sequence>MAASQARICCWVWFSLAANASHGSFSKAAAQTHTRNISPTELLGERRLADVIHEFEQVLPALAPEAGLHVTQEDFSCWLSSGRMLVSGSECLSPMSRRRSDTTVSFGYRLMSTYTQREGRGGFKVVSSLLNT</sequence>
<evidence type="ECO:0000313" key="2">
    <source>
        <dbReference type="EMBL" id="TNN85357.1"/>
    </source>
</evidence>
<evidence type="ECO:0000256" key="1">
    <source>
        <dbReference type="SAM" id="SignalP"/>
    </source>
</evidence>